<feature type="region of interest" description="Disordered" evidence="1">
    <location>
        <begin position="77"/>
        <end position="96"/>
    </location>
</feature>
<evidence type="ECO:0000313" key="4">
    <source>
        <dbReference type="Proteomes" id="UP001364617"/>
    </source>
</evidence>
<feature type="transmembrane region" description="Helical" evidence="2">
    <location>
        <begin position="38"/>
        <end position="61"/>
    </location>
</feature>
<keyword evidence="2" id="KW-0472">Membrane</keyword>
<keyword evidence="2" id="KW-1133">Transmembrane helix</keyword>
<organism evidence="3 4">
    <name type="scientific">Phoxinus phoxinus</name>
    <name type="common">Eurasian minnow</name>
    <dbReference type="NCBI Taxonomy" id="58324"/>
    <lineage>
        <taxon>Eukaryota</taxon>
        <taxon>Metazoa</taxon>
        <taxon>Chordata</taxon>
        <taxon>Craniata</taxon>
        <taxon>Vertebrata</taxon>
        <taxon>Euteleostomi</taxon>
        <taxon>Actinopterygii</taxon>
        <taxon>Neopterygii</taxon>
        <taxon>Teleostei</taxon>
        <taxon>Ostariophysi</taxon>
        <taxon>Cypriniformes</taxon>
        <taxon>Leuciscidae</taxon>
        <taxon>Phoxininae</taxon>
        <taxon>Phoxinus</taxon>
    </lineage>
</organism>
<sequence length="96" mass="10898">MVYWEGDYTLNEERQIKWCKPTGVNATDLLEWTEKLIFYSRLSALALLSLLCVSVMAAVIYSDCKSGTLQQLNKHDEPTRLTSLSGSEVEPQQRSV</sequence>
<keyword evidence="2" id="KW-0812">Transmembrane</keyword>
<dbReference type="EMBL" id="JAYKXH010000018">
    <property type="protein sequence ID" value="KAK7136905.1"/>
    <property type="molecule type" value="Genomic_DNA"/>
</dbReference>
<gene>
    <name evidence="3" type="ORF">R3I93_017082</name>
</gene>
<evidence type="ECO:0000256" key="1">
    <source>
        <dbReference type="SAM" id="MobiDB-lite"/>
    </source>
</evidence>
<evidence type="ECO:0000313" key="3">
    <source>
        <dbReference type="EMBL" id="KAK7136905.1"/>
    </source>
</evidence>
<keyword evidence="4" id="KW-1185">Reference proteome</keyword>
<reference evidence="3 4" key="1">
    <citation type="submission" date="2024-02" db="EMBL/GenBank/DDBJ databases">
        <title>Chromosome-level genome assembly of the Eurasian Minnow (Phoxinus phoxinus).</title>
        <authorList>
            <person name="Oriowo T.O."/>
            <person name="Martin S."/>
            <person name="Stange M."/>
            <person name="Chrysostomakis Y."/>
            <person name="Brown T."/>
            <person name="Winkler S."/>
            <person name="Kukowka S."/>
            <person name="Myers E.W."/>
            <person name="Bohne A."/>
        </authorList>
    </citation>
    <scope>NUCLEOTIDE SEQUENCE [LARGE SCALE GENOMIC DNA]</scope>
    <source>
        <strain evidence="3">ZFMK-TIS-60720</strain>
        <tissue evidence="3">Whole Organism</tissue>
    </source>
</reference>
<name>A0AAN9GYI2_9TELE</name>
<accession>A0AAN9GYI2</accession>
<protein>
    <submittedName>
        <fullName evidence="3">Uncharacterized protein</fullName>
    </submittedName>
</protein>
<feature type="compositionally biased region" description="Polar residues" evidence="1">
    <location>
        <begin position="80"/>
        <end position="96"/>
    </location>
</feature>
<comment type="caution">
    <text evidence="3">The sequence shown here is derived from an EMBL/GenBank/DDBJ whole genome shotgun (WGS) entry which is preliminary data.</text>
</comment>
<proteinExistence type="predicted"/>
<dbReference type="Proteomes" id="UP001364617">
    <property type="component" value="Unassembled WGS sequence"/>
</dbReference>
<evidence type="ECO:0000256" key="2">
    <source>
        <dbReference type="SAM" id="Phobius"/>
    </source>
</evidence>
<dbReference type="AlphaFoldDB" id="A0AAN9GYI2"/>